<dbReference type="GO" id="GO:0006605">
    <property type="term" value="P:protein targeting"/>
    <property type="evidence" value="ECO:0007669"/>
    <property type="project" value="UniProtKB-UniRule"/>
</dbReference>
<evidence type="ECO:0000256" key="5">
    <source>
        <dbReference type="ARBA" id="ARBA00022927"/>
    </source>
</evidence>
<feature type="transmembrane region" description="Helical" evidence="10">
    <location>
        <begin position="71"/>
        <end position="95"/>
    </location>
</feature>
<dbReference type="HAMAP" id="MF_01465">
    <property type="entry name" value="SecY"/>
    <property type="match status" value="1"/>
</dbReference>
<dbReference type="Gene3D" id="1.10.3370.10">
    <property type="entry name" value="SecY subunit domain"/>
    <property type="match status" value="1"/>
</dbReference>
<keyword evidence="6 10" id="KW-1133">Transmembrane helix</keyword>
<protein>
    <recommendedName>
        <fullName evidence="9 10">Protein translocase subunit SecY</fullName>
    </recommendedName>
</protein>
<evidence type="ECO:0000256" key="4">
    <source>
        <dbReference type="ARBA" id="ARBA00022692"/>
    </source>
</evidence>
<dbReference type="InterPro" id="IPR023201">
    <property type="entry name" value="SecY_dom_sf"/>
</dbReference>
<keyword evidence="5 10" id="KW-0653">Protein transport</keyword>
<dbReference type="FunFam" id="1.10.3370.10:FF:000001">
    <property type="entry name" value="Preprotein translocase subunit SecY"/>
    <property type="match status" value="1"/>
</dbReference>
<evidence type="ECO:0000313" key="15">
    <source>
        <dbReference type="Proteomes" id="UP000176678"/>
    </source>
</evidence>
<evidence type="ECO:0000256" key="2">
    <source>
        <dbReference type="ARBA" id="ARBA00005751"/>
    </source>
</evidence>
<dbReference type="NCBIfam" id="TIGR00967">
    <property type="entry name" value="3a0501s007"/>
    <property type="match status" value="1"/>
</dbReference>
<reference evidence="14 15" key="1">
    <citation type="journal article" date="2016" name="Nat. Commun.">
        <title>Thousands of microbial genomes shed light on interconnected biogeochemical processes in an aquifer system.</title>
        <authorList>
            <person name="Anantharaman K."/>
            <person name="Brown C.T."/>
            <person name="Hug L.A."/>
            <person name="Sharon I."/>
            <person name="Castelle C.J."/>
            <person name="Probst A.J."/>
            <person name="Thomas B.C."/>
            <person name="Singh A."/>
            <person name="Wilkins M.J."/>
            <person name="Karaoz U."/>
            <person name="Brodie E.L."/>
            <person name="Williams K.H."/>
            <person name="Hubbard S.S."/>
            <person name="Banfield J.F."/>
        </authorList>
    </citation>
    <scope>NUCLEOTIDE SEQUENCE [LARGE SCALE GENOMIC DNA]</scope>
</reference>
<feature type="transmembrane region" description="Helical" evidence="10">
    <location>
        <begin position="266"/>
        <end position="289"/>
    </location>
</feature>
<dbReference type="STRING" id="1802410.A3H75_02965"/>
<keyword evidence="7 10" id="KW-0811">Translocation</keyword>
<dbReference type="PROSITE" id="PS00756">
    <property type="entry name" value="SECY_2"/>
    <property type="match status" value="1"/>
</dbReference>
<comment type="function">
    <text evidence="10 11">The central subunit of the protein translocation channel SecYEG. Consists of two halves formed by TMs 1-5 and 6-10. These two domains form a lateral gate at the front which open onto the bilayer between TMs 2 and 7, and are clamped together by SecE at the back. The channel is closed by both a pore ring composed of hydrophobic SecY resides and a short helix (helix 2A) on the extracellular side of the membrane which forms a plug. The plug probably moves laterally to allow the channel to open. The ring and the pore may move independently.</text>
</comment>
<dbReference type="GO" id="GO:0005886">
    <property type="term" value="C:plasma membrane"/>
    <property type="evidence" value="ECO:0007669"/>
    <property type="project" value="UniProtKB-SubCell"/>
</dbReference>
<dbReference type="GO" id="GO:0043952">
    <property type="term" value="P:protein transport by the Sec complex"/>
    <property type="evidence" value="ECO:0007669"/>
    <property type="project" value="UniProtKB-UniRule"/>
</dbReference>
<proteinExistence type="inferred from homology"/>
<dbReference type="InterPro" id="IPR030659">
    <property type="entry name" value="SecY_CS"/>
</dbReference>
<keyword evidence="3 10" id="KW-0813">Transport</keyword>
<feature type="transmembrane region" description="Helical" evidence="10">
    <location>
        <begin position="209"/>
        <end position="229"/>
    </location>
</feature>
<evidence type="ECO:0000256" key="10">
    <source>
        <dbReference type="HAMAP-Rule" id="MF_01465"/>
    </source>
</evidence>
<comment type="caution">
    <text evidence="14">The sequence shown here is derived from an EMBL/GenBank/DDBJ whole genome shotgun (WGS) entry which is preliminary data.</text>
</comment>
<keyword evidence="10" id="KW-1003">Cell membrane</keyword>
<feature type="transmembrane region" description="Helical" evidence="10">
    <location>
        <begin position="367"/>
        <end position="385"/>
    </location>
</feature>
<comment type="subcellular location">
    <subcellularLocation>
        <location evidence="10">Cell membrane</location>
        <topology evidence="10">Multi-pass membrane protein</topology>
    </subcellularLocation>
    <subcellularLocation>
        <location evidence="1 12">Membrane</location>
        <topology evidence="1 12">Multi-pass membrane protein</topology>
    </subcellularLocation>
</comment>
<dbReference type="GO" id="GO:0065002">
    <property type="term" value="P:intracellular protein transmembrane transport"/>
    <property type="evidence" value="ECO:0007669"/>
    <property type="project" value="UniProtKB-UniRule"/>
</dbReference>
<evidence type="ECO:0000256" key="7">
    <source>
        <dbReference type="ARBA" id="ARBA00023010"/>
    </source>
</evidence>
<keyword evidence="4 10" id="KW-0812">Transmembrane</keyword>
<evidence type="ECO:0000256" key="1">
    <source>
        <dbReference type="ARBA" id="ARBA00004141"/>
    </source>
</evidence>
<feature type="transmembrane region" description="Helical" evidence="10">
    <location>
        <begin position="147"/>
        <end position="168"/>
    </location>
</feature>
<dbReference type="PANTHER" id="PTHR10906">
    <property type="entry name" value="SECY/SEC61-ALPHA FAMILY MEMBER"/>
    <property type="match status" value="1"/>
</dbReference>
<sequence length="427" mass="46964">MDTFIAKLKAIWNTKELRNSILFVLGMLVIFRVAAHIPIPGINIANLRSFFASNQIFGLLNLFSGGTMENFSVVMLGVAPYITASIILQLLTMIIPRMEELSKEGEHGQRVINQWTRYLAVPLAFLQAYGTITLLENSSLPIIENMSALRLFIIMLTVTAGTLFLVWIGELISEKKIGNGISLLIFAGIIAGLPGTLRNAFVTFDRSQLINMVLFGVVVLITIIGVVILNEGQRKIPISHARQIGGGRIAGGVQTHLPLRVNMAGVIPIIFAISVILFPPMLAQFFLRAKSQWLVDAAQWVIAVFQDQLVYGVLYFVMVFGFTYFYTNVIFHPDQVAENLQKQGAFIPGIRPGTETARYLGKISARILLFGGLFLAIIAVLPLTLQQVTGSSSLVIGGTSILIVVSVAIETAKQIEAQLTMREYDRL</sequence>
<dbReference type="AlphaFoldDB" id="A0A1F7VDP8"/>
<feature type="transmembrane region" description="Helical" evidence="10">
    <location>
        <begin position="115"/>
        <end position="135"/>
    </location>
</feature>
<dbReference type="PIRSF" id="PIRSF004557">
    <property type="entry name" value="SecY"/>
    <property type="match status" value="1"/>
</dbReference>
<evidence type="ECO:0000256" key="8">
    <source>
        <dbReference type="ARBA" id="ARBA00023136"/>
    </source>
</evidence>
<evidence type="ECO:0000313" key="14">
    <source>
        <dbReference type="EMBL" id="OGL88682.1"/>
    </source>
</evidence>
<dbReference type="SUPFAM" id="SSF103491">
    <property type="entry name" value="Preprotein translocase SecY subunit"/>
    <property type="match status" value="1"/>
</dbReference>
<dbReference type="Proteomes" id="UP000176678">
    <property type="component" value="Unassembled WGS sequence"/>
</dbReference>
<evidence type="ECO:0000256" key="13">
    <source>
        <dbReference type="RuleBase" id="RU004349"/>
    </source>
</evidence>
<dbReference type="InterPro" id="IPR002208">
    <property type="entry name" value="SecY/SEC61-alpha"/>
</dbReference>
<evidence type="ECO:0000256" key="6">
    <source>
        <dbReference type="ARBA" id="ARBA00022989"/>
    </source>
</evidence>
<gene>
    <name evidence="10" type="primary">secY</name>
    <name evidence="14" type="ORF">A3H75_02965</name>
</gene>
<evidence type="ECO:0000256" key="12">
    <source>
        <dbReference type="RuleBase" id="RU003484"/>
    </source>
</evidence>
<feature type="transmembrane region" description="Helical" evidence="10">
    <location>
        <begin position="21"/>
        <end position="39"/>
    </location>
</feature>
<feature type="transmembrane region" description="Helical" evidence="10">
    <location>
        <begin position="180"/>
        <end position="197"/>
    </location>
</feature>
<evidence type="ECO:0000256" key="9">
    <source>
        <dbReference type="ARBA" id="ARBA00039733"/>
    </source>
</evidence>
<comment type="subunit">
    <text evidence="10">Component of the Sec protein translocase complex. Heterotrimer consisting of SecY, SecE and SecG subunits. The heterotrimers can form oligomers, although 1 heterotrimer is thought to be able to translocate proteins. Interacts with the ribosome. Interacts with SecDF, and other proteins may be involved. Interacts with SecA.</text>
</comment>
<evidence type="ECO:0000256" key="3">
    <source>
        <dbReference type="ARBA" id="ARBA00022448"/>
    </source>
</evidence>
<dbReference type="InterPro" id="IPR026593">
    <property type="entry name" value="SecY"/>
</dbReference>
<feature type="transmembrane region" description="Helical" evidence="10">
    <location>
        <begin position="309"/>
        <end position="331"/>
    </location>
</feature>
<organism evidence="14 15">
    <name type="scientific">Candidatus Uhrbacteria bacterium RIFCSPLOWO2_02_FULL_51_9</name>
    <dbReference type="NCBI Taxonomy" id="1802410"/>
    <lineage>
        <taxon>Bacteria</taxon>
        <taxon>Candidatus Uhriibacteriota</taxon>
    </lineage>
</organism>
<dbReference type="PRINTS" id="PR00303">
    <property type="entry name" value="SECYTRNLCASE"/>
</dbReference>
<comment type="similarity">
    <text evidence="2 10 13">Belongs to the SecY/SEC61-alpha family.</text>
</comment>
<evidence type="ECO:0000256" key="11">
    <source>
        <dbReference type="RuleBase" id="RU000537"/>
    </source>
</evidence>
<keyword evidence="8 10" id="KW-0472">Membrane</keyword>
<name>A0A1F7VDP8_9BACT</name>
<dbReference type="PROSITE" id="PS00755">
    <property type="entry name" value="SECY_1"/>
    <property type="match status" value="1"/>
</dbReference>
<feature type="transmembrane region" description="Helical" evidence="10">
    <location>
        <begin position="391"/>
        <end position="412"/>
    </location>
</feature>
<accession>A0A1F7VDP8</accession>
<dbReference type="EMBL" id="MGES01000032">
    <property type="protein sequence ID" value="OGL88682.1"/>
    <property type="molecule type" value="Genomic_DNA"/>
</dbReference>
<dbReference type="Pfam" id="PF00344">
    <property type="entry name" value="SecY"/>
    <property type="match status" value="1"/>
</dbReference>